<dbReference type="Proteomes" id="UP000057820">
    <property type="component" value="Plasmid 2"/>
</dbReference>
<reference evidence="2" key="1">
    <citation type="submission" date="2015-03" db="EMBL/GenBank/DDBJ databases">
        <authorList>
            <consortium name="Pathogen Informatics"/>
        </authorList>
    </citation>
    <scope>NUCLEOTIDE SEQUENCE [LARGE SCALE GENOMIC DNA]</scope>
    <source>
        <strain evidence="2">NCTC11134</strain>
        <plasmid evidence="2">2</plasmid>
    </source>
</reference>
<dbReference type="EMBL" id="LN868939">
    <property type="protein sequence ID" value="CRY79825.1"/>
    <property type="molecule type" value="Genomic_DNA"/>
</dbReference>
<keyword evidence="1" id="KW-0614">Plasmid</keyword>
<dbReference type="KEGG" id="nfr:ERS450000_03483"/>
<proteinExistence type="predicted"/>
<dbReference type="AlphaFoldDB" id="A0A0H5NVJ9"/>
<evidence type="ECO:0000313" key="1">
    <source>
        <dbReference type="EMBL" id="CRY79825.1"/>
    </source>
</evidence>
<evidence type="ECO:0000313" key="2">
    <source>
        <dbReference type="Proteomes" id="UP000057820"/>
    </source>
</evidence>
<accession>A0A0H5NVJ9</accession>
<dbReference type="RefSeq" id="WP_159005677.1">
    <property type="nucleotide sequence ID" value="NZ_CP031418.1"/>
</dbReference>
<sequence>MKYTSPPDFVPEDIKHALAVGVNAILADDHVLAKIYLDFGNKLVDHFDLAKQGA</sequence>
<geneLocation type="plasmid" evidence="1">
    <name>2</name>
</geneLocation>
<gene>
    <name evidence="1" type="ORF">ERS450000_03483</name>
</gene>
<organism evidence="1 2">
    <name type="scientific">Nocardia farcinica</name>
    <dbReference type="NCBI Taxonomy" id="37329"/>
    <lineage>
        <taxon>Bacteria</taxon>
        <taxon>Bacillati</taxon>
        <taxon>Actinomycetota</taxon>
        <taxon>Actinomycetes</taxon>
        <taxon>Mycobacteriales</taxon>
        <taxon>Nocardiaceae</taxon>
        <taxon>Nocardia</taxon>
    </lineage>
</organism>
<name>A0A0H5NVJ9_NOCFR</name>
<protein>
    <submittedName>
        <fullName evidence="1">Uncharacterized protein</fullName>
    </submittedName>
</protein>